<accession>A0ABQ5EXG8</accession>
<evidence type="ECO:0000313" key="2">
    <source>
        <dbReference type="Proteomes" id="UP001151760"/>
    </source>
</evidence>
<reference evidence="1" key="1">
    <citation type="journal article" date="2022" name="Int. J. Mol. Sci.">
        <title>Draft Genome of Tanacetum Coccineum: Genomic Comparison of Closely Related Tanacetum-Family Plants.</title>
        <authorList>
            <person name="Yamashiro T."/>
            <person name="Shiraishi A."/>
            <person name="Nakayama K."/>
            <person name="Satake H."/>
        </authorList>
    </citation>
    <scope>NUCLEOTIDE SEQUENCE</scope>
</reference>
<gene>
    <name evidence="1" type="ORF">Tco_0990221</name>
</gene>
<protein>
    <submittedName>
        <fullName evidence="1">Uncharacterized protein</fullName>
    </submittedName>
</protein>
<organism evidence="1 2">
    <name type="scientific">Tanacetum coccineum</name>
    <dbReference type="NCBI Taxonomy" id="301880"/>
    <lineage>
        <taxon>Eukaryota</taxon>
        <taxon>Viridiplantae</taxon>
        <taxon>Streptophyta</taxon>
        <taxon>Embryophyta</taxon>
        <taxon>Tracheophyta</taxon>
        <taxon>Spermatophyta</taxon>
        <taxon>Magnoliopsida</taxon>
        <taxon>eudicotyledons</taxon>
        <taxon>Gunneridae</taxon>
        <taxon>Pentapetalae</taxon>
        <taxon>asterids</taxon>
        <taxon>campanulids</taxon>
        <taxon>Asterales</taxon>
        <taxon>Asteraceae</taxon>
        <taxon>Asteroideae</taxon>
        <taxon>Anthemideae</taxon>
        <taxon>Anthemidinae</taxon>
        <taxon>Tanacetum</taxon>
    </lineage>
</organism>
<dbReference type="EMBL" id="BQNB010016733">
    <property type="protein sequence ID" value="GJT55167.1"/>
    <property type="molecule type" value="Genomic_DNA"/>
</dbReference>
<proteinExistence type="predicted"/>
<evidence type="ECO:0000313" key="1">
    <source>
        <dbReference type="EMBL" id="GJT55167.1"/>
    </source>
</evidence>
<keyword evidence="2" id="KW-1185">Reference proteome</keyword>
<dbReference type="Proteomes" id="UP001151760">
    <property type="component" value="Unassembled WGS sequence"/>
</dbReference>
<name>A0ABQ5EXG8_9ASTR</name>
<comment type="caution">
    <text evidence="1">The sequence shown here is derived from an EMBL/GenBank/DDBJ whole genome shotgun (WGS) entry which is preliminary data.</text>
</comment>
<reference evidence="1" key="2">
    <citation type="submission" date="2022-01" db="EMBL/GenBank/DDBJ databases">
        <authorList>
            <person name="Yamashiro T."/>
            <person name="Shiraishi A."/>
            <person name="Satake H."/>
            <person name="Nakayama K."/>
        </authorList>
    </citation>
    <scope>NUCLEOTIDE SEQUENCE</scope>
</reference>
<sequence length="229" mass="25852">MGRAVSHELELFSSKLNNISLIEDSLYQKKLLEPLAEAKPTSMKALLLLFGHELLQQLMRTDTGAEGTIKGRKQNRNKSKSWKIGEIKYRDKKVNMAAGDFGDALVCCVENTVKDRIMDYGASFHATYCIEEIGINMLALKGNVPDVHKVDIYFFKLCGLRKQKKLSFIMSEYTRKLLRLEQTAAGVAVETPLQFGVAKRLSQTFRAKSMGLRAEARRCYGQIQLVQPT</sequence>